<dbReference type="Gene3D" id="3.30.70.100">
    <property type="match status" value="1"/>
</dbReference>
<feature type="transmembrane region" description="Helical" evidence="7">
    <location>
        <begin position="73"/>
        <end position="93"/>
    </location>
</feature>
<dbReference type="GO" id="GO:0005886">
    <property type="term" value="C:plasma membrane"/>
    <property type="evidence" value="ECO:0007669"/>
    <property type="project" value="UniProtKB-SubCell"/>
</dbReference>
<reference evidence="10 11" key="1">
    <citation type="submission" date="2019-02" db="EMBL/GenBank/DDBJ databases">
        <title>Deep-cultivation of Planctomycetes and their phenomic and genomic characterization uncovers novel biology.</title>
        <authorList>
            <person name="Wiegand S."/>
            <person name="Jogler M."/>
            <person name="Boedeker C."/>
            <person name="Pinto D."/>
            <person name="Vollmers J."/>
            <person name="Rivas-Marin E."/>
            <person name="Kohn T."/>
            <person name="Peeters S.H."/>
            <person name="Heuer A."/>
            <person name="Rast P."/>
            <person name="Oberbeckmann S."/>
            <person name="Bunk B."/>
            <person name="Jeske O."/>
            <person name="Meyerdierks A."/>
            <person name="Storesund J.E."/>
            <person name="Kallscheuer N."/>
            <person name="Luecker S."/>
            <person name="Lage O.M."/>
            <person name="Pohl T."/>
            <person name="Merkel B.J."/>
            <person name="Hornburger P."/>
            <person name="Mueller R.-W."/>
            <person name="Bruemmer F."/>
            <person name="Labrenz M."/>
            <person name="Spormann A.M."/>
            <person name="Op den Camp H."/>
            <person name="Overmann J."/>
            <person name="Amann R."/>
            <person name="Jetten M.S.M."/>
            <person name="Mascher T."/>
            <person name="Medema M.H."/>
            <person name="Devos D.P."/>
            <person name="Kaster A.-K."/>
            <person name="Ovreas L."/>
            <person name="Rohde M."/>
            <person name="Galperin M.Y."/>
            <person name="Jogler C."/>
        </authorList>
    </citation>
    <scope>NUCLEOTIDE SEQUENCE [LARGE SCALE GENOMIC DNA]</scope>
    <source>
        <strain evidence="10 11">Pla175</strain>
    </source>
</reference>
<organism evidence="10 11">
    <name type="scientific">Pirellulimonas nuda</name>
    <dbReference type="NCBI Taxonomy" id="2528009"/>
    <lineage>
        <taxon>Bacteria</taxon>
        <taxon>Pseudomonadati</taxon>
        <taxon>Planctomycetota</taxon>
        <taxon>Planctomycetia</taxon>
        <taxon>Pirellulales</taxon>
        <taxon>Lacipirellulaceae</taxon>
        <taxon>Pirellulimonas</taxon>
    </lineage>
</organism>
<dbReference type="PANTHER" id="PTHR30221:SF1">
    <property type="entry name" value="SMALL-CONDUCTANCE MECHANOSENSITIVE CHANNEL"/>
    <property type="match status" value="1"/>
</dbReference>
<evidence type="ECO:0000256" key="4">
    <source>
        <dbReference type="ARBA" id="ARBA00022692"/>
    </source>
</evidence>
<accession>A0A518D864</accession>
<dbReference type="Proteomes" id="UP000317429">
    <property type="component" value="Chromosome"/>
</dbReference>
<keyword evidence="11" id="KW-1185">Reference proteome</keyword>
<dbReference type="Gene3D" id="1.10.287.1260">
    <property type="match status" value="1"/>
</dbReference>
<dbReference type="Pfam" id="PF21082">
    <property type="entry name" value="MS_channel_3rd"/>
    <property type="match status" value="1"/>
</dbReference>
<evidence type="ECO:0000259" key="9">
    <source>
        <dbReference type="Pfam" id="PF21082"/>
    </source>
</evidence>
<evidence type="ECO:0000256" key="3">
    <source>
        <dbReference type="ARBA" id="ARBA00022475"/>
    </source>
</evidence>
<dbReference type="InterPro" id="IPR011066">
    <property type="entry name" value="MscS_channel_C_sf"/>
</dbReference>
<dbReference type="InterPro" id="IPR011014">
    <property type="entry name" value="MscS_channel_TM-2"/>
</dbReference>
<dbReference type="PANTHER" id="PTHR30221">
    <property type="entry name" value="SMALL-CONDUCTANCE MECHANOSENSITIVE CHANNEL"/>
    <property type="match status" value="1"/>
</dbReference>
<evidence type="ECO:0000256" key="7">
    <source>
        <dbReference type="SAM" id="Phobius"/>
    </source>
</evidence>
<evidence type="ECO:0000313" key="10">
    <source>
        <dbReference type="EMBL" id="QDU87676.1"/>
    </source>
</evidence>
<keyword evidence="5 7" id="KW-1133">Transmembrane helix</keyword>
<feature type="transmembrane region" description="Helical" evidence="7">
    <location>
        <begin position="31"/>
        <end position="52"/>
    </location>
</feature>
<dbReference type="GO" id="GO:0008381">
    <property type="term" value="F:mechanosensitive monoatomic ion channel activity"/>
    <property type="evidence" value="ECO:0007669"/>
    <property type="project" value="InterPro"/>
</dbReference>
<keyword evidence="6 7" id="KW-0472">Membrane</keyword>
<keyword evidence="3" id="KW-1003">Cell membrane</keyword>
<dbReference type="Pfam" id="PF00924">
    <property type="entry name" value="MS_channel_2nd"/>
    <property type="match status" value="1"/>
</dbReference>
<dbReference type="SUPFAM" id="SSF50182">
    <property type="entry name" value="Sm-like ribonucleoproteins"/>
    <property type="match status" value="1"/>
</dbReference>
<dbReference type="InterPro" id="IPR006685">
    <property type="entry name" value="MscS_channel_2nd"/>
</dbReference>
<protein>
    <submittedName>
        <fullName evidence="10">Small-conductance mechanosensitive channel</fullName>
    </submittedName>
</protein>
<sequence length="303" mass="32745">MADAPNKEPSLDAAVENVVGISSDFVAHAPLLVAGVVVLAATWAAANLFASVARRVLERQRGKRGFKDLLRELGVTAVWVIGLLVTAVVVFPGMTPTKALAGLGIGSVALGFAFKDIVENFLAGVLILWRFPFDPGDYIRLGDIVGRVDQITVRMTLIRQVDGELVILPNAALLKQPVNVLTDRPHRRVTVICGVAYGEDVDAARAVIEQAVAACDSIDDRRPIEVFAQEFASSSINFEVTWWTGPTPTEVRRSRDQVVAAVKRSLHEAGIEIPFPYRTLTFKQPLELGRADSDARGEPVGGD</sequence>
<proteinExistence type="inferred from homology"/>
<evidence type="ECO:0000313" key="11">
    <source>
        <dbReference type="Proteomes" id="UP000317429"/>
    </source>
</evidence>
<comment type="subcellular location">
    <subcellularLocation>
        <location evidence="1">Cell membrane</location>
        <topology evidence="1">Multi-pass membrane protein</topology>
    </subcellularLocation>
</comment>
<comment type="similarity">
    <text evidence="2">Belongs to the MscS (TC 1.A.23) family.</text>
</comment>
<dbReference type="SUPFAM" id="SSF82689">
    <property type="entry name" value="Mechanosensitive channel protein MscS (YggB), C-terminal domain"/>
    <property type="match status" value="1"/>
</dbReference>
<keyword evidence="4 7" id="KW-0812">Transmembrane</keyword>
<dbReference type="InterPro" id="IPR045275">
    <property type="entry name" value="MscS_archaea/bacteria_type"/>
</dbReference>
<dbReference type="InterPro" id="IPR049278">
    <property type="entry name" value="MS_channel_C"/>
</dbReference>
<dbReference type="SUPFAM" id="SSF82861">
    <property type="entry name" value="Mechanosensitive channel protein MscS (YggB), transmembrane region"/>
    <property type="match status" value="1"/>
</dbReference>
<dbReference type="KEGG" id="pnd:Pla175_10420"/>
<dbReference type="InterPro" id="IPR023408">
    <property type="entry name" value="MscS_beta-dom_sf"/>
</dbReference>
<dbReference type="InterPro" id="IPR010920">
    <property type="entry name" value="LSM_dom_sf"/>
</dbReference>
<gene>
    <name evidence="10" type="primary">mscS_1</name>
    <name evidence="10" type="ORF">Pla175_10420</name>
</gene>
<name>A0A518D864_9BACT</name>
<dbReference type="Gene3D" id="2.30.30.60">
    <property type="match status" value="1"/>
</dbReference>
<feature type="domain" description="Mechanosensitive ion channel MscS" evidence="8">
    <location>
        <begin position="116"/>
        <end position="178"/>
    </location>
</feature>
<evidence type="ECO:0000256" key="1">
    <source>
        <dbReference type="ARBA" id="ARBA00004651"/>
    </source>
</evidence>
<feature type="domain" description="Mechanosensitive ion channel MscS C-terminal" evidence="9">
    <location>
        <begin position="189"/>
        <end position="273"/>
    </location>
</feature>
<dbReference type="AlphaFoldDB" id="A0A518D864"/>
<dbReference type="RefSeq" id="WP_145281781.1">
    <property type="nucleotide sequence ID" value="NZ_CP036291.1"/>
</dbReference>
<dbReference type="OrthoDB" id="9809206at2"/>
<evidence type="ECO:0000256" key="2">
    <source>
        <dbReference type="ARBA" id="ARBA00008017"/>
    </source>
</evidence>
<evidence type="ECO:0000259" key="8">
    <source>
        <dbReference type="Pfam" id="PF00924"/>
    </source>
</evidence>
<evidence type="ECO:0000256" key="6">
    <source>
        <dbReference type="ARBA" id="ARBA00023136"/>
    </source>
</evidence>
<evidence type="ECO:0000256" key="5">
    <source>
        <dbReference type="ARBA" id="ARBA00022989"/>
    </source>
</evidence>
<dbReference type="EMBL" id="CP036291">
    <property type="protein sequence ID" value="QDU87676.1"/>
    <property type="molecule type" value="Genomic_DNA"/>
</dbReference>